<feature type="transmembrane region" description="Helical" evidence="13">
    <location>
        <begin position="50"/>
        <end position="73"/>
    </location>
</feature>
<evidence type="ECO:0000256" key="3">
    <source>
        <dbReference type="ARBA" id="ARBA00007931"/>
    </source>
</evidence>
<dbReference type="CDD" id="cd06158">
    <property type="entry name" value="S2P-M50_like_1"/>
    <property type="match status" value="1"/>
</dbReference>
<comment type="cofactor">
    <cofactor evidence="1">
        <name>Zn(2+)</name>
        <dbReference type="ChEBI" id="CHEBI:29105"/>
    </cofactor>
</comment>
<keyword evidence="5 15" id="KW-0645">Protease</keyword>
<keyword evidence="11" id="KW-0482">Metalloprotease</keyword>
<dbReference type="GO" id="GO:0006508">
    <property type="term" value="P:proteolysis"/>
    <property type="evidence" value="ECO:0007669"/>
    <property type="project" value="UniProtKB-KW"/>
</dbReference>
<feature type="transmembrane region" description="Helical" evidence="13">
    <location>
        <begin position="93"/>
        <end position="116"/>
    </location>
</feature>
<dbReference type="Proteomes" id="UP000230638">
    <property type="component" value="Unassembled WGS sequence"/>
</dbReference>
<organism evidence="15 16">
    <name type="scientific">Candidatus Lloydbacteria bacterium CG22_combo_CG10-13_8_21_14_all_47_15</name>
    <dbReference type="NCBI Taxonomy" id="1974635"/>
    <lineage>
        <taxon>Bacteria</taxon>
        <taxon>Candidatus Lloydiibacteriota</taxon>
    </lineage>
</organism>
<feature type="transmembrane region" description="Helical" evidence="13">
    <location>
        <begin position="6"/>
        <end position="29"/>
    </location>
</feature>
<evidence type="ECO:0000256" key="12">
    <source>
        <dbReference type="ARBA" id="ARBA00023136"/>
    </source>
</evidence>
<comment type="subcellular location">
    <subcellularLocation>
        <location evidence="2">Cell membrane</location>
        <topology evidence="2">Multi-pass membrane protein</topology>
    </subcellularLocation>
</comment>
<evidence type="ECO:0000313" key="16">
    <source>
        <dbReference type="Proteomes" id="UP000230638"/>
    </source>
</evidence>
<keyword evidence="9" id="KW-0862">Zinc</keyword>
<evidence type="ECO:0000256" key="13">
    <source>
        <dbReference type="SAM" id="Phobius"/>
    </source>
</evidence>
<feature type="domain" description="Peptidase M50" evidence="14">
    <location>
        <begin position="11"/>
        <end position="114"/>
    </location>
</feature>
<dbReference type="GO" id="GO:0046872">
    <property type="term" value="F:metal ion binding"/>
    <property type="evidence" value="ECO:0007669"/>
    <property type="project" value="UniProtKB-KW"/>
</dbReference>
<evidence type="ECO:0000256" key="6">
    <source>
        <dbReference type="ARBA" id="ARBA00022692"/>
    </source>
</evidence>
<dbReference type="GO" id="GO:0008237">
    <property type="term" value="F:metallopeptidase activity"/>
    <property type="evidence" value="ECO:0007669"/>
    <property type="project" value="UniProtKB-KW"/>
</dbReference>
<proteinExistence type="inferred from homology"/>
<name>A0A2H0CUY8_9BACT</name>
<dbReference type="PANTHER" id="PTHR35864">
    <property type="entry name" value="ZINC METALLOPROTEASE MJ0611-RELATED"/>
    <property type="match status" value="1"/>
</dbReference>
<dbReference type="PANTHER" id="PTHR35864:SF1">
    <property type="entry name" value="ZINC METALLOPROTEASE YWHC-RELATED"/>
    <property type="match status" value="1"/>
</dbReference>
<evidence type="ECO:0000256" key="4">
    <source>
        <dbReference type="ARBA" id="ARBA00022475"/>
    </source>
</evidence>
<dbReference type="InterPro" id="IPR044537">
    <property type="entry name" value="Rip2-like"/>
</dbReference>
<gene>
    <name evidence="15" type="ORF">COW88_01155</name>
</gene>
<dbReference type="AlphaFoldDB" id="A0A2H0CUY8"/>
<keyword evidence="7" id="KW-0479">Metal-binding</keyword>
<dbReference type="Pfam" id="PF02163">
    <property type="entry name" value="Peptidase_M50"/>
    <property type="match status" value="2"/>
</dbReference>
<evidence type="ECO:0000256" key="5">
    <source>
        <dbReference type="ARBA" id="ARBA00022670"/>
    </source>
</evidence>
<evidence type="ECO:0000256" key="11">
    <source>
        <dbReference type="ARBA" id="ARBA00023049"/>
    </source>
</evidence>
<evidence type="ECO:0000256" key="10">
    <source>
        <dbReference type="ARBA" id="ARBA00022989"/>
    </source>
</evidence>
<keyword evidence="4" id="KW-1003">Cell membrane</keyword>
<feature type="transmembrane region" description="Helical" evidence="13">
    <location>
        <begin position="174"/>
        <end position="197"/>
    </location>
</feature>
<keyword evidence="10 13" id="KW-1133">Transmembrane helix</keyword>
<dbReference type="InterPro" id="IPR008915">
    <property type="entry name" value="Peptidase_M50"/>
</dbReference>
<comment type="similarity">
    <text evidence="3">Belongs to the peptidase M50B family.</text>
</comment>
<comment type="caution">
    <text evidence="15">The sequence shown here is derived from an EMBL/GenBank/DDBJ whole genome shotgun (WGS) entry which is preliminary data.</text>
</comment>
<evidence type="ECO:0000313" key="15">
    <source>
        <dbReference type="EMBL" id="PIP73704.1"/>
    </source>
</evidence>
<evidence type="ECO:0000256" key="9">
    <source>
        <dbReference type="ARBA" id="ARBA00022833"/>
    </source>
</evidence>
<evidence type="ECO:0000256" key="7">
    <source>
        <dbReference type="ARBA" id="ARBA00022723"/>
    </source>
</evidence>
<evidence type="ECO:0000256" key="2">
    <source>
        <dbReference type="ARBA" id="ARBA00004651"/>
    </source>
</evidence>
<evidence type="ECO:0000256" key="1">
    <source>
        <dbReference type="ARBA" id="ARBA00001947"/>
    </source>
</evidence>
<evidence type="ECO:0000256" key="8">
    <source>
        <dbReference type="ARBA" id="ARBA00022801"/>
    </source>
</evidence>
<keyword evidence="8" id="KW-0378">Hydrolase</keyword>
<evidence type="ECO:0000259" key="14">
    <source>
        <dbReference type="Pfam" id="PF02163"/>
    </source>
</evidence>
<feature type="transmembrane region" description="Helical" evidence="13">
    <location>
        <begin position="123"/>
        <end position="144"/>
    </location>
</feature>
<dbReference type="InterPro" id="IPR052348">
    <property type="entry name" value="Metallopeptidase_M50B"/>
</dbReference>
<accession>A0A2H0CUY8</accession>
<sequence>MLDPISFVFSIAVLIMSVVIHELSHGYAAETLGDPTARIAGRLTVNPLKHLDMVGSFIVPVATYLLGGFILGWAKPVPYNPYNLSGGRWGPALVAAAGPFANIILAVIFSVILRVFGGSFDPAVAGLVSLIVLINLVLAVFNIVPVPPLDGSKILFAALPIKWRGLEIFLERNWLLFVVLLILFLWEFIVPLVFFLFRLLTGVGV</sequence>
<dbReference type="EMBL" id="PCTL01000011">
    <property type="protein sequence ID" value="PIP73704.1"/>
    <property type="molecule type" value="Genomic_DNA"/>
</dbReference>
<keyword evidence="6 13" id="KW-0812">Transmembrane</keyword>
<protein>
    <submittedName>
        <fullName evidence="15">Site-2 protease family protein</fullName>
    </submittedName>
</protein>
<reference evidence="15 16" key="1">
    <citation type="submission" date="2017-09" db="EMBL/GenBank/DDBJ databases">
        <title>Depth-based differentiation of microbial function through sediment-hosted aquifers and enrichment of novel symbionts in the deep terrestrial subsurface.</title>
        <authorList>
            <person name="Probst A.J."/>
            <person name="Ladd B."/>
            <person name="Jarett J.K."/>
            <person name="Geller-Mcgrath D.E."/>
            <person name="Sieber C.M."/>
            <person name="Emerson J.B."/>
            <person name="Anantharaman K."/>
            <person name="Thomas B.C."/>
            <person name="Malmstrom R."/>
            <person name="Stieglmeier M."/>
            <person name="Klingl A."/>
            <person name="Woyke T."/>
            <person name="Ryan C.M."/>
            <person name="Banfield J.F."/>
        </authorList>
    </citation>
    <scope>NUCLEOTIDE SEQUENCE [LARGE SCALE GENOMIC DNA]</scope>
    <source>
        <strain evidence="15">CG22_combo_CG10-13_8_21_14_all_47_15</strain>
    </source>
</reference>
<feature type="domain" description="Peptidase M50" evidence="14">
    <location>
        <begin position="124"/>
        <end position="183"/>
    </location>
</feature>
<keyword evidence="12 13" id="KW-0472">Membrane</keyword>
<dbReference type="GO" id="GO:0005886">
    <property type="term" value="C:plasma membrane"/>
    <property type="evidence" value="ECO:0007669"/>
    <property type="project" value="UniProtKB-SubCell"/>
</dbReference>